<gene>
    <name evidence="4" type="ORF">PX52LOC_03698</name>
</gene>
<dbReference type="KEGG" id="lrs:PX52LOC_03698"/>
<dbReference type="PANTHER" id="PTHR43080:SF2">
    <property type="entry name" value="CBS DOMAIN-CONTAINING PROTEIN"/>
    <property type="match status" value="1"/>
</dbReference>
<dbReference type="InterPro" id="IPR051257">
    <property type="entry name" value="Diverse_CBS-Domain"/>
</dbReference>
<proteinExistence type="predicted"/>
<evidence type="ECO:0000259" key="3">
    <source>
        <dbReference type="PROSITE" id="PS51371"/>
    </source>
</evidence>
<feature type="domain" description="CBS" evidence="3">
    <location>
        <begin position="7"/>
        <end position="63"/>
    </location>
</feature>
<evidence type="ECO:0000313" key="4">
    <source>
        <dbReference type="EMBL" id="QEL16732.1"/>
    </source>
</evidence>
<protein>
    <submittedName>
        <fullName evidence="4">CBS domain-containing protein</fullName>
    </submittedName>
</protein>
<keyword evidence="5" id="KW-1185">Reference proteome</keyword>
<accession>A0A5C1AG59</accession>
<dbReference type="Pfam" id="PF00571">
    <property type="entry name" value="CBS"/>
    <property type="match status" value="2"/>
</dbReference>
<dbReference type="AlphaFoldDB" id="A0A5C1AG59"/>
<dbReference type="InterPro" id="IPR046342">
    <property type="entry name" value="CBS_dom_sf"/>
</dbReference>
<reference evidence="5" key="1">
    <citation type="submission" date="2019-08" db="EMBL/GenBank/DDBJ databases">
        <title>Limnoglobus roseus gen. nov., sp. nov., a novel freshwater planctomycete with a giant genome from the family Gemmataceae.</title>
        <authorList>
            <person name="Kulichevskaya I.S."/>
            <person name="Naumoff D.G."/>
            <person name="Miroshnikov K."/>
            <person name="Ivanova A."/>
            <person name="Philippov D.A."/>
            <person name="Hakobyan A."/>
            <person name="Rijpstra I.C."/>
            <person name="Sinninghe Damste J.S."/>
            <person name="Liesack W."/>
            <person name="Dedysh S.N."/>
        </authorList>
    </citation>
    <scope>NUCLEOTIDE SEQUENCE [LARGE SCALE GENOMIC DNA]</scope>
    <source>
        <strain evidence="5">PX52</strain>
    </source>
</reference>
<dbReference type="PANTHER" id="PTHR43080">
    <property type="entry name" value="CBS DOMAIN-CONTAINING PROTEIN CBSX3, MITOCHONDRIAL"/>
    <property type="match status" value="1"/>
</dbReference>
<organism evidence="4 5">
    <name type="scientific">Limnoglobus roseus</name>
    <dbReference type="NCBI Taxonomy" id="2598579"/>
    <lineage>
        <taxon>Bacteria</taxon>
        <taxon>Pseudomonadati</taxon>
        <taxon>Planctomycetota</taxon>
        <taxon>Planctomycetia</taxon>
        <taxon>Gemmatales</taxon>
        <taxon>Gemmataceae</taxon>
        <taxon>Limnoglobus</taxon>
    </lineage>
</organism>
<dbReference type="Proteomes" id="UP000324974">
    <property type="component" value="Chromosome"/>
</dbReference>
<dbReference type="RefSeq" id="WP_149111419.1">
    <property type="nucleotide sequence ID" value="NZ_CP042425.1"/>
</dbReference>
<feature type="domain" description="CBS" evidence="3">
    <location>
        <begin position="71"/>
        <end position="130"/>
    </location>
</feature>
<keyword evidence="1 2" id="KW-0129">CBS domain</keyword>
<evidence type="ECO:0000256" key="2">
    <source>
        <dbReference type="PROSITE-ProRule" id="PRU00703"/>
    </source>
</evidence>
<dbReference type="InterPro" id="IPR000644">
    <property type="entry name" value="CBS_dom"/>
</dbReference>
<name>A0A5C1AG59_9BACT</name>
<dbReference type="EMBL" id="CP042425">
    <property type="protein sequence ID" value="QEL16732.1"/>
    <property type="molecule type" value="Genomic_DNA"/>
</dbReference>
<evidence type="ECO:0000256" key="1">
    <source>
        <dbReference type="ARBA" id="ARBA00023122"/>
    </source>
</evidence>
<sequence>MKLSSVFTRGVVTAPPTAPLGAVAALMFQHNVGAVVIEEDRRPVGIVTDRDLAEALGFNGQPIETPAQKVMTRHVLAIPEDTDVFAATQYMRKRQVRRLPVVDAADHLVGIVTLDDLLGLLGREFANLAESIHDEVRVREPSLPRTGEPHDLRSAR</sequence>
<dbReference type="SMART" id="SM00116">
    <property type="entry name" value="CBS"/>
    <property type="match status" value="2"/>
</dbReference>
<dbReference type="Gene3D" id="3.10.580.10">
    <property type="entry name" value="CBS-domain"/>
    <property type="match status" value="1"/>
</dbReference>
<dbReference type="OrthoDB" id="9802114at2"/>
<dbReference type="PROSITE" id="PS51371">
    <property type="entry name" value="CBS"/>
    <property type="match status" value="2"/>
</dbReference>
<evidence type="ECO:0000313" key="5">
    <source>
        <dbReference type="Proteomes" id="UP000324974"/>
    </source>
</evidence>
<dbReference type="SUPFAM" id="SSF54631">
    <property type="entry name" value="CBS-domain pair"/>
    <property type="match status" value="1"/>
</dbReference>